<dbReference type="AlphaFoldDB" id="A0AAN9FA62"/>
<keyword evidence="3" id="KW-1185">Reference proteome</keyword>
<comment type="caution">
    <text evidence="2">The sequence shown here is derived from an EMBL/GenBank/DDBJ whole genome shotgun (WGS) entry which is preliminary data.</text>
</comment>
<evidence type="ECO:0000256" key="1">
    <source>
        <dbReference type="SAM" id="MobiDB-lite"/>
    </source>
</evidence>
<evidence type="ECO:0000313" key="2">
    <source>
        <dbReference type="EMBL" id="KAK7272702.1"/>
    </source>
</evidence>
<sequence length="237" mass="26316">MGGFDSFEAELDPEECNIPRLPLLNPPTMHSPERSGMQTPPLHTLATVPFGWEEEPGKPRPCTALVTFSNPTPKCLELPPRLLLDAKLNNSNNKLLSPTTVLEGPYVGSSNSFHSPSFRVSEDFYGSSGAERSLLGSLVLNKGVVGVKEKGWFGSWREKTFKLNREASGGSHVFPSSLDKDHDYVGYSVDTHKEVRKRKMKRSGSFSNPFHAKSCVWTAICEGLEQVVPWRSKKLKK</sequence>
<gene>
    <name evidence="2" type="ORF">RJT34_29479</name>
</gene>
<organism evidence="2 3">
    <name type="scientific">Clitoria ternatea</name>
    <name type="common">Butterfly pea</name>
    <dbReference type="NCBI Taxonomy" id="43366"/>
    <lineage>
        <taxon>Eukaryota</taxon>
        <taxon>Viridiplantae</taxon>
        <taxon>Streptophyta</taxon>
        <taxon>Embryophyta</taxon>
        <taxon>Tracheophyta</taxon>
        <taxon>Spermatophyta</taxon>
        <taxon>Magnoliopsida</taxon>
        <taxon>eudicotyledons</taxon>
        <taxon>Gunneridae</taxon>
        <taxon>Pentapetalae</taxon>
        <taxon>rosids</taxon>
        <taxon>fabids</taxon>
        <taxon>Fabales</taxon>
        <taxon>Fabaceae</taxon>
        <taxon>Papilionoideae</taxon>
        <taxon>50 kb inversion clade</taxon>
        <taxon>NPAAA clade</taxon>
        <taxon>indigoferoid/millettioid clade</taxon>
        <taxon>Phaseoleae</taxon>
        <taxon>Clitoria</taxon>
    </lineage>
</organism>
<feature type="region of interest" description="Disordered" evidence="1">
    <location>
        <begin position="1"/>
        <end position="39"/>
    </location>
</feature>
<proteinExistence type="predicted"/>
<evidence type="ECO:0000313" key="3">
    <source>
        <dbReference type="Proteomes" id="UP001359559"/>
    </source>
</evidence>
<name>A0AAN9FA62_CLITE</name>
<dbReference type="PANTHER" id="PTHR34371:SF2">
    <property type="entry name" value="DUF688 FAMILY PROTEIN"/>
    <property type="match status" value="1"/>
</dbReference>
<dbReference type="Proteomes" id="UP001359559">
    <property type="component" value="Unassembled WGS sequence"/>
</dbReference>
<dbReference type="EMBL" id="JAYKXN010000007">
    <property type="protein sequence ID" value="KAK7272702.1"/>
    <property type="molecule type" value="Genomic_DNA"/>
</dbReference>
<accession>A0AAN9FA62</accession>
<reference evidence="2 3" key="1">
    <citation type="submission" date="2024-01" db="EMBL/GenBank/DDBJ databases">
        <title>The genomes of 5 underutilized Papilionoideae crops provide insights into root nodulation and disease resistance.</title>
        <authorList>
            <person name="Yuan L."/>
        </authorList>
    </citation>
    <scope>NUCLEOTIDE SEQUENCE [LARGE SCALE GENOMIC DNA]</scope>
    <source>
        <strain evidence="2">LY-2023</strain>
        <tissue evidence="2">Leaf</tissue>
    </source>
</reference>
<dbReference type="PANTHER" id="PTHR34371">
    <property type="entry name" value="OS01G0551000 PROTEIN"/>
    <property type="match status" value="1"/>
</dbReference>
<protein>
    <submittedName>
        <fullName evidence="2">Uncharacterized protein</fullName>
    </submittedName>
</protein>